<gene>
    <name evidence="1" type="ORF">PSTT_09856</name>
</gene>
<keyword evidence="2" id="KW-1185">Reference proteome</keyword>
<protein>
    <submittedName>
        <fullName evidence="1">Uncharacterized protein</fullName>
    </submittedName>
</protein>
<dbReference type="EMBL" id="PKSL01000101">
    <property type="protein sequence ID" value="POW05208.1"/>
    <property type="molecule type" value="Genomic_DNA"/>
</dbReference>
<evidence type="ECO:0000313" key="1">
    <source>
        <dbReference type="EMBL" id="POW05208.1"/>
    </source>
</evidence>
<organism evidence="1 2">
    <name type="scientific">Puccinia striiformis</name>
    <dbReference type="NCBI Taxonomy" id="27350"/>
    <lineage>
        <taxon>Eukaryota</taxon>
        <taxon>Fungi</taxon>
        <taxon>Dikarya</taxon>
        <taxon>Basidiomycota</taxon>
        <taxon>Pucciniomycotina</taxon>
        <taxon>Pucciniomycetes</taxon>
        <taxon>Pucciniales</taxon>
        <taxon>Pucciniaceae</taxon>
        <taxon>Puccinia</taxon>
    </lineage>
</organism>
<dbReference type="VEuPathDB" id="FungiDB:PSTT_09856"/>
<comment type="caution">
    <text evidence="1">The sequence shown here is derived from an EMBL/GenBank/DDBJ whole genome shotgun (WGS) entry which is preliminary data.</text>
</comment>
<dbReference type="VEuPathDB" id="FungiDB:PSHT_09972"/>
<dbReference type="AlphaFoldDB" id="A0A2S4V6T2"/>
<proteinExistence type="predicted"/>
<reference evidence="1" key="1">
    <citation type="submission" date="2017-12" db="EMBL/GenBank/DDBJ databases">
        <title>Gene loss provides genomic basis for host adaptation in cereal stripe rust fungi.</title>
        <authorList>
            <person name="Xia C."/>
        </authorList>
    </citation>
    <scope>NUCLEOTIDE SEQUENCE [LARGE SCALE GENOMIC DNA]</scope>
    <source>
        <strain evidence="1">93-210</strain>
    </source>
</reference>
<dbReference type="Proteomes" id="UP000239156">
    <property type="component" value="Unassembled WGS sequence"/>
</dbReference>
<accession>A0A2S4V6T2</accession>
<evidence type="ECO:0000313" key="2">
    <source>
        <dbReference type="Proteomes" id="UP000239156"/>
    </source>
</evidence>
<name>A0A2S4V6T2_9BASI</name>
<sequence length="396" mass="43709">MTYYKAPFRTLPRNYLGNNQNSGVHVVVDQVTQDSTPDHDGTPMKVNINFELFVSSKNKKKKKIWVPVSLSKEFPLKIVVGKDLFDDFPAKVATACDEQFPNTRTIIMELINNRDDSNYNVCLDTACGIGRKEVGLSVRVPGPANAIKRAGKKDLLTKQVMRKEAVSASKKHKAAALNGGGDGGGELGDLDSQINVDKFDDINFYMKKIYAAHSPNSFYNCLNPVYIDPANPCQYILLTVSAIQDWAKALEGVGIQSPPSSLPYLVVNSSKRSKLEWTVGTDNIFNFPAQLLAAVQDGGNQPSNQSHCPPLRSPPNESNIEVYLEWVGVQDKDSVLEILAENDIFWPSGALTRKDLLDPGLTVRKKRCVPVKLYQYHRSFVGFGVSTDPEDGNSAL</sequence>